<dbReference type="EMBL" id="BSYR01000035">
    <property type="protein sequence ID" value="GMJ01498.1"/>
    <property type="molecule type" value="Genomic_DNA"/>
</dbReference>
<dbReference type="Proteomes" id="UP001165190">
    <property type="component" value="Unassembled WGS sequence"/>
</dbReference>
<feature type="chain" id="PRO_5040880717" description="Leucine-rich repeat-containing N-terminal plant-type domain-containing protein" evidence="10">
    <location>
        <begin position="23"/>
        <end position="162"/>
    </location>
</feature>
<keyword evidence="13" id="KW-1185">Reference proteome</keyword>
<gene>
    <name evidence="12" type="ORF">HRI_003819000</name>
</gene>
<evidence type="ECO:0000256" key="10">
    <source>
        <dbReference type="SAM" id="SignalP"/>
    </source>
</evidence>
<feature type="domain" description="Leucine-rich repeat-containing N-terminal plant-type" evidence="11">
    <location>
        <begin position="33"/>
        <end position="77"/>
    </location>
</feature>
<evidence type="ECO:0000256" key="1">
    <source>
        <dbReference type="ARBA" id="ARBA00004479"/>
    </source>
</evidence>
<evidence type="ECO:0000256" key="8">
    <source>
        <dbReference type="ARBA" id="ARBA00023170"/>
    </source>
</evidence>
<comment type="subcellular location">
    <subcellularLocation>
        <location evidence="1">Membrane</location>
        <topology evidence="1">Single-pass type I membrane protein</topology>
    </subcellularLocation>
</comment>
<dbReference type="InterPro" id="IPR013210">
    <property type="entry name" value="LRR_N_plant-typ"/>
</dbReference>
<keyword evidence="5" id="KW-0677">Repeat</keyword>
<keyword evidence="3" id="KW-0812">Transmembrane</keyword>
<evidence type="ECO:0000259" key="11">
    <source>
        <dbReference type="Pfam" id="PF08263"/>
    </source>
</evidence>
<evidence type="ECO:0000256" key="7">
    <source>
        <dbReference type="ARBA" id="ARBA00023136"/>
    </source>
</evidence>
<organism evidence="12 13">
    <name type="scientific">Hibiscus trionum</name>
    <name type="common">Flower of an hour</name>
    <dbReference type="NCBI Taxonomy" id="183268"/>
    <lineage>
        <taxon>Eukaryota</taxon>
        <taxon>Viridiplantae</taxon>
        <taxon>Streptophyta</taxon>
        <taxon>Embryophyta</taxon>
        <taxon>Tracheophyta</taxon>
        <taxon>Spermatophyta</taxon>
        <taxon>Magnoliopsida</taxon>
        <taxon>eudicotyledons</taxon>
        <taxon>Gunneridae</taxon>
        <taxon>Pentapetalae</taxon>
        <taxon>rosids</taxon>
        <taxon>malvids</taxon>
        <taxon>Malvales</taxon>
        <taxon>Malvaceae</taxon>
        <taxon>Malvoideae</taxon>
        <taxon>Hibiscus</taxon>
    </lineage>
</organism>
<keyword evidence="4 10" id="KW-0732">Signal</keyword>
<evidence type="ECO:0000256" key="3">
    <source>
        <dbReference type="ARBA" id="ARBA00022692"/>
    </source>
</evidence>
<evidence type="ECO:0000256" key="5">
    <source>
        <dbReference type="ARBA" id="ARBA00022737"/>
    </source>
</evidence>
<evidence type="ECO:0000256" key="2">
    <source>
        <dbReference type="ARBA" id="ARBA00022614"/>
    </source>
</evidence>
<keyword evidence="9" id="KW-0325">Glycoprotein</keyword>
<keyword evidence="2" id="KW-0433">Leucine-rich repeat</keyword>
<evidence type="ECO:0000256" key="6">
    <source>
        <dbReference type="ARBA" id="ARBA00022989"/>
    </source>
</evidence>
<dbReference type="PANTHER" id="PTHR48061:SF46">
    <property type="entry name" value="LEUCINE-RICH REPEAT-CONTAINING N-TERMINAL PLANT-TYPE DOMAIN-CONTAINING PROTEIN"/>
    <property type="match status" value="1"/>
</dbReference>
<dbReference type="InterPro" id="IPR032675">
    <property type="entry name" value="LRR_dom_sf"/>
</dbReference>
<dbReference type="GO" id="GO:0016020">
    <property type="term" value="C:membrane"/>
    <property type="evidence" value="ECO:0007669"/>
    <property type="project" value="UniProtKB-SubCell"/>
</dbReference>
<name>A0A9W7IV37_HIBTR</name>
<reference evidence="12" key="1">
    <citation type="submission" date="2023-05" db="EMBL/GenBank/DDBJ databases">
        <title>Genome and transcriptome analyses reveal genes involved in the formation of fine ridges on petal epidermal cells in Hibiscus trionum.</title>
        <authorList>
            <person name="Koshimizu S."/>
            <person name="Masuda S."/>
            <person name="Ishii T."/>
            <person name="Shirasu K."/>
            <person name="Hoshino A."/>
            <person name="Arita M."/>
        </authorList>
    </citation>
    <scope>NUCLEOTIDE SEQUENCE</scope>
    <source>
        <strain evidence="12">Hamamatsu line</strain>
    </source>
</reference>
<protein>
    <recommendedName>
        <fullName evidence="11">Leucine-rich repeat-containing N-terminal plant-type domain-containing protein</fullName>
    </recommendedName>
</protein>
<dbReference type="InterPro" id="IPR046956">
    <property type="entry name" value="RLP23-like"/>
</dbReference>
<keyword evidence="8" id="KW-0675">Receptor</keyword>
<evidence type="ECO:0000313" key="12">
    <source>
        <dbReference type="EMBL" id="GMJ01498.1"/>
    </source>
</evidence>
<dbReference type="OrthoDB" id="1394818at2759"/>
<dbReference type="Gene3D" id="3.80.10.10">
    <property type="entry name" value="Ribonuclease Inhibitor"/>
    <property type="match status" value="1"/>
</dbReference>
<proteinExistence type="predicted"/>
<evidence type="ECO:0000313" key="13">
    <source>
        <dbReference type="Proteomes" id="UP001165190"/>
    </source>
</evidence>
<feature type="signal peptide" evidence="10">
    <location>
        <begin position="1"/>
        <end position="22"/>
    </location>
</feature>
<keyword evidence="7" id="KW-0472">Membrane</keyword>
<dbReference type="Pfam" id="PF08263">
    <property type="entry name" value="LRRNT_2"/>
    <property type="match status" value="1"/>
</dbReference>
<evidence type="ECO:0000256" key="9">
    <source>
        <dbReference type="ARBA" id="ARBA00023180"/>
    </source>
</evidence>
<accession>A0A9W7IV37</accession>
<sequence>METLCCMVLVLMLQLSWSLSSSVPPPSSPLCLPDQRDALLQFKDTISINRRQYCDYPGTESWNKSIDCCSWEGVKCDKLTGLVIGINLSHRLTVALRVLSFHTTASFTFTAFNGLTSAPMNSTDLFLRTPAADCFTCIDSNGSISVTTISVALSHPSCLLSW</sequence>
<dbReference type="AlphaFoldDB" id="A0A9W7IV37"/>
<dbReference type="PANTHER" id="PTHR48061">
    <property type="entry name" value="LEUCINE-RICH REPEAT RECEPTOR PROTEIN KINASE EMS1-LIKE-RELATED"/>
    <property type="match status" value="1"/>
</dbReference>
<keyword evidence="6" id="KW-1133">Transmembrane helix</keyword>
<comment type="caution">
    <text evidence="12">The sequence shown here is derived from an EMBL/GenBank/DDBJ whole genome shotgun (WGS) entry which is preliminary data.</text>
</comment>
<evidence type="ECO:0000256" key="4">
    <source>
        <dbReference type="ARBA" id="ARBA00022729"/>
    </source>
</evidence>